<keyword evidence="1" id="KW-0812">Transmembrane</keyword>
<keyword evidence="1" id="KW-1133">Transmembrane helix</keyword>
<name>A0A1X7UL44_AMPQE</name>
<dbReference type="EnsemblMetazoa" id="Aqu2.1.28700_001">
    <property type="protein sequence ID" value="Aqu2.1.28700_001"/>
    <property type="gene ID" value="Aqu2.1.28700"/>
</dbReference>
<evidence type="ECO:0000313" key="2">
    <source>
        <dbReference type="EnsemblMetazoa" id="Aqu2.1.28700_001"/>
    </source>
</evidence>
<organism evidence="2">
    <name type="scientific">Amphimedon queenslandica</name>
    <name type="common">Sponge</name>
    <dbReference type="NCBI Taxonomy" id="400682"/>
    <lineage>
        <taxon>Eukaryota</taxon>
        <taxon>Metazoa</taxon>
        <taxon>Porifera</taxon>
        <taxon>Demospongiae</taxon>
        <taxon>Heteroscleromorpha</taxon>
        <taxon>Haplosclerida</taxon>
        <taxon>Niphatidae</taxon>
        <taxon>Amphimedon</taxon>
    </lineage>
</organism>
<protein>
    <submittedName>
        <fullName evidence="2">Uncharacterized protein</fullName>
    </submittedName>
</protein>
<proteinExistence type="predicted"/>
<dbReference type="AlphaFoldDB" id="A0A1X7UL44"/>
<accession>A0A1X7UL44</accession>
<sequence>MTNIRLSRFQPVGMKRVSISSKTILATVKVIRSLTLGTMVGVLVGTIVRTTVK</sequence>
<reference evidence="2" key="1">
    <citation type="submission" date="2017-05" db="UniProtKB">
        <authorList>
            <consortium name="EnsemblMetazoa"/>
        </authorList>
    </citation>
    <scope>IDENTIFICATION</scope>
</reference>
<evidence type="ECO:0000256" key="1">
    <source>
        <dbReference type="SAM" id="Phobius"/>
    </source>
</evidence>
<dbReference type="InParanoid" id="A0A1X7UL44"/>
<keyword evidence="1" id="KW-0472">Membrane</keyword>
<feature type="transmembrane region" description="Helical" evidence="1">
    <location>
        <begin position="24"/>
        <end position="48"/>
    </location>
</feature>